<dbReference type="Proteomes" id="UP000784294">
    <property type="component" value="Unassembled WGS sequence"/>
</dbReference>
<evidence type="ECO:0000313" key="1">
    <source>
        <dbReference type="EMBL" id="VEL40307.1"/>
    </source>
</evidence>
<comment type="caution">
    <text evidence="1">The sequence shown here is derived from an EMBL/GenBank/DDBJ whole genome shotgun (WGS) entry which is preliminary data.</text>
</comment>
<gene>
    <name evidence="1" type="ORF">PXEA_LOCUS33747</name>
</gene>
<dbReference type="OrthoDB" id="415597at2759"/>
<accession>A0A448XMH7</accession>
<organism evidence="1 2">
    <name type="scientific">Protopolystoma xenopodis</name>
    <dbReference type="NCBI Taxonomy" id="117903"/>
    <lineage>
        <taxon>Eukaryota</taxon>
        <taxon>Metazoa</taxon>
        <taxon>Spiralia</taxon>
        <taxon>Lophotrochozoa</taxon>
        <taxon>Platyhelminthes</taxon>
        <taxon>Monogenea</taxon>
        <taxon>Polyopisthocotylea</taxon>
        <taxon>Polystomatidea</taxon>
        <taxon>Polystomatidae</taxon>
        <taxon>Protopolystoma</taxon>
    </lineage>
</organism>
<evidence type="ECO:0000313" key="2">
    <source>
        <dbReference type="Proteomes" id="UP000784294"/>
    </source>
</evidence>
<reference evidence="1" key="1">
    <citation type="submission" date="2018-11" db="EMBL/GenBank/DDBJ databases">
        <authorList>
            <consortium name="Pathogen Informatics"/>
        </authorList>
    </citation>
    <scope>NUCLEOTIDE SEQUENCE</scope>
</reference>
<name>A0A448XMH7_9PLAT</name>
<protein>
    <submittedName>
        <fullName evidence="1">Uncharacterized protein</fullName>
    </submittedName>
</protein>
<proteinExistence type="predicted"/>
<dbReference type="AlphaFoldDB" id="A0A448XMH7"/>
<sequence>MPGLNVLATDLGSFVAPFLPSQVLGHAARNPFSITSFRFLYFSLNLSLDSDPTASELAYSLATRASYRYPPTPVRARVCIDLCLGAGPIIKSSCGEAESASRLSLQPLDYQMTETDPILVRF</sequence>
<keyword evidence="2" id="KW-1185">Reference proteome</keyword>
<dbReference type="EMBL" id="CAAALY010264419">
    <property type="protein sequence ID" value="VEL40307.1"/>
    <property type="molecule type" value="Genomic_DNA"/>
</dbReference>